<feature type="compositionally biased region" description="Polar residues" evidence="1">
    <location>
        <begin position="94"/>
        <end position="109"/>
    </location>
</feature>
<dbReference type="Proteomes" id="UP000784294">
    <property type="component" value="Unassembled WGS sequence"/>
</dbReference>
<proteinExistence type="predicted"/>
<dbReference type="EMBL" id="CAAALY010254993">
    <property type="protein sequence ID" value="VEL37443.1"/>
    <property type="molecule type" value="Genomic_DNA"/>
</dbReference>
<feature type="compositionally biased region" description="Pro residues" evidence="1">
    <location>
        <begin position="119"/>
        <end position="129"/>
    </location>
</feature>
<keyword evidence="3" id="KW-1185">Reference proteome</keyword>
<dbReference type="AlphaFoldDB" id="A0A3S5AHR9"/>
<feature type="compositionally biased region" description="Low complexity" evidence="1">
    <location>
        <begin position="130"/>
        <end position="148"/>
    </location>
</feature>
<evidence type="ECO:0000313" key="3">
    <source>
        <dbReference type="Proteomes" id="UP000784294"/>
    </source>
</evidence>
<feature type="region of interest" description="Disordered" evidence="1">
    <location>
        <begin position="1"/>
        <end position="148"/>
    </location>
</feature>
<accession>A0A3S5AHR9</accession>
<comment type="caution">
    <text evidence="2">The sequence shown here is derived from an EMBL/GenBank/DDBJ whole genome shotgun (WGS) entry which is preliminary data.</text>
</comment>
<evidence type="ECO:0000256" key="1">
    <source>
        <dbReference type="SAM" id="MobiDB-lite"/>
    </source>
</evidence>
<sequence length="223" mass="23774">MAIKRPVRQRIRQADSEESEESDEENDENEEEGNDEDENEDEEDNEIEAGENSTTKKVAKNSVKNLKDNSPDILVESLLKPASEANHTREASKKSSASPNETVEASDTVPSKRAKLTPSAPPPQLPAQQPPAYSLSPEPIASSASSSSCSSRVLTEHLDPIHTSVKLAAGSPTIASTANSDVISGRTEDAATAMVVERTGAAEVAANGPLLGQPIKIRLTFNF</sequence>
<protein>
    <submittedName>
        <fullName evidence="2">Uncharacterized protein</fullName>
    </submittedName>
</protein>
<feature type="compositionally biased region" description="Basic residues" evidence="1">
    <location>
        <begin position="1"/>
        <end position="11"/>
    </location>
</feature>
<feature type="compositionally biased region" description="Acidic residues" evidence="1">
    <location>
        <begin position="16"/>
        <end position="49"/>
    </location>
</feature>
<gene>
    <name evidence="2" type="ORF">PXEA_LOCUS30883</name>
</gene>
<reference evidence="2" key="1">
    <citation type="submission" date="2018-11" db="EMBL/GenBank/DDBJ databases">
        <authorList>
            <consortium name="Pathogen Informatics"/>
        </authorList>
    </citation>
    <scope>NUCLEOTIDE SEQUENCE</scope>
</reference>
<organism evidence="2 3">
    <name type="scientific">Protopolystoma xenopodis</name>
    <dbReference type="NCBI Taxonomy" id="117903"/>
    <lineage>
        <taxon>Eukaryota</taxon>
        <taxon>Metazoa</taxon>
        <taxon>Spiralia</taxon>
        <taxon>Lophotrochozoa</taxon>
        <taxon>Platyhelminthes</taxon>
        <taxon>Monogenea</taxon>
        <taxon>Polyopisthocotylea</taxon>
        <taxon>Polystomatidea</taxon>
        <taxon>Polystomatidae</taxon>
        <taxon>Protopolystoma</taxon>
    </lineage>
</organism>
<name>A0A3S5AHR9_9PLAT</name>
<evidence type="ECO:0000313" key="2">
    <source>
        <dbReference type="EMBL" id="VEL37443.1"/>
    </source>
</evidence>